<dbReference type="PANTHER" id="PTHR44240">
    <property type="entry name" value="DNAJ DOMAIN (PROKARYOTIC HEAT SHOCK PROTEIN)-RELATED"/>
    <property type="match status" value="1"/>
</dbReference>
<keyword evidence="4" id="KW-1185">Reference proteome</keyword>
<gene>
    <name evidence="3" type="ORF">ABCQ75_02900</name>
</gene>
<feature type="region of interest" description="Disordered" evidence="1">
    <location>
        <begin position="64"/>
        <end position="127"/>
    </location>
</feature>
<accession>A0ABU9WWD3</accession>
<evidence type="ECO:0000259" key="2">
    <source>
        <dbReference type="PROSITE" id="PS50076"/>
    </source>
</evidence>
<proteinExistence type="predicted"/>
<feature type="domain" description="J" evidence="2">
    <location>
        <begin position="7"/>
        <end position="68"/>
    </location>
</feature>
<organism evidence="3 4">
    <name type="scientific">Sinomonas halotolerans</name>
    <dbReference type="NCBI Taxonomy" id="1644133"/>
    <lineage>
        <taxon>Bacteria</taxon>
        <taxon>Bacillati</taxon>
        <taxon>Actinomycetota</taxon>
        <taxon>Actinomycetes</taxon>
        <taxon>Micrococcales</taxon>
        <taxon>Micrococcaceae</taxon>
        <taxon>Sinomonas</taxon>
    </lineage>
</organism>
<dbReference type="PRINTS" id="PR00625">
    <property type="entry name" value="JDOMAIN"/>
</dbReference>
<reference evidence="3 4" key="1">
    <citation type="submission" date="2024-05" db="EMBL/GenBank/DDBJ databases">
        <title>Sinomonas sp. nov., isolated from a waste landfill.</title>
        <authorList>
            <person name="Zhao Y."/>
        </authorList>
    </citation>
    <scope>NUCLEOTIDE SEQUENCE [LARGE SCALE GENOMIC DNA]</scope>
    <source>
        <strain evidence="3 4">CCTCC AB2014300</strain>
    </source>
</reference>
<comment type="caution">
    <text evidence="3">The sequence shown here is derived from an EMBL/GenBank/DDBJ whole genome shotgun (WGS) entry which is preliminary data.</text>
</comment>
<evidence type="ECO:0000313" key="3">
    <source>
        <dbReference type="EMBL" id="MEN2743487.1"/>
    </source>
</evidence>
<dbReference type="EMBL" id="JBDFRB010000002">
    <property type="protein sequence ID" value="MEN2743487.1"/>
    <property type="molecule type" value="Genomic_DNA"/>
</dbReference>
<dbReference type="SUPFAM" id="SSF46565">
    <property type="entry name" value="Chaperone J-domain"/>
    <property type="match status" value="1"/>
</dbReference>
<dbReference type="Pfam" id="PF00226">
    <property type="entry name" value="DnaJ"/>
    <property type="match status" value="1"/>
</dbReference>
<dbReference type="RefSeq" id="WP_345883014.1">
    <property type="nucleotide sequence ID" value="NZ_JBDFRB010000002.1"/>
</dbReference>
<dbReference type="SMART" id="SM00271">
    <property type="entry name" value="DnaJ"/>
    <property type="match status" value="1"/>
</dbReference>
<dbReference type="PROSITE" id="PS50076">
    <property type="entry name" value="DNAJ_2"/>
    <property type="match status" value="1"/>
</dbReference>
<sequence>MMAHVPSHYEVLGVPVTASVAEIKRAYRRAARQHHPDHGGDPLEFRRVTLAFEVLSRPDRRTAYDRSYFTSSPQREEQGGRREEHSGRREEHSGRAEGAPSAAAGTTADGGVHAHARRTAGQRSQWAEPAVYEPPFAEGVVPLVPADIAARPEHGEPRRRGLFGAEARIQRERSTAALIRRQVLAQIPSARLLNGLRSPADSAHIGHAVLAGYRLALVESMLVPRGNYAWDGAHLVHGSRTVAPPLLAHQVRHFQNLFPELNVQGFVLVATPDGNPHEPVIDVRRGAEGIIEPLNASKFVRELRHFLSSGPQPNTVFVPALARLLTGLH</sequence>
<dbReference type="Gene3D" id="1.10.287.110">
    <property type="entry name" value="DnaJ domain"/>
    <property type="match status" value="1"/>
</dbReference>
<dbReference type="InterPro" id="IPR001623">
    <property type="entry name" value="DnaJ_domain"/>
</dbReference>
<dbReference type="Proteomes" id="UP001422074">
    <property type="component" value="Unassembled WGS sequence"/>
</dbReference>
<dbReference type="PANTHER" id="PTHR44240:SF10">
    <property type="entry name" value="J DOMAIN-CONTAINING PROTEIN"/>
    <property type="match status" value="1"/>
</dbReference>
<dbReference type="InterPro" id="IPR052276">
    <property type="entry name" value="Diphthamide-biosynth_chaperone"/>
</dbReference>
<feature type="compositionally biased region" description="Basic and acidic residues" evidence="1">
    <location>
        <begin position="74"/>
        <end position="95"/>
    </location>
</feature>
<dbReference type="CDD" id="cd06257">
    <property type="entry name" value="DnaJ"/>
    <property type="match status" value="1"/>
</dbReference>
<evidence type="ECO:0000313" key="4">
    <source>
        <dbReference type="Proteomes" id="UP001422074"/>
    </source>
</evidence>
<name>A0ABU9WWD3_9MICC</name>
<protein>
    <submittedName>
        <fullName evidence="3">J domain-containing protein</fullName>
    </submittedName>
</protein>
<dbReference type="InterPro" id="IPR036869">
    <property type="entry name" value="J_dom_sf"/>
</dbReference>
<evidence type="ECO:0000256" key="1">
    <source>
        <dbReference type="SAM" id="MobiDB-lite"/>
    </source>
</evidence>